<evidence type="ECO:0000313" key="2">
    <source>
        <dbReference type="Proteomes" id="UP000045051"/>
    </source>
</evidence>
<dbReference type="Proteomes" id="UP000045051">
    <property type="component" value="Unassembled WGS sequence"/>
</dbReference>
<keyword evidence="2" id="KW-1185">Reference proteome</keyword>
<gene>
    <name evidence="1" type="ORF">CCAND38_500034</name>
</gene>
<evidence type="ECO:0000313" key="1">
    <source>
        <dbReference type="EMBL" id="CEN47963.1"/>
    </source>
</evidence>
<dbReference type="EMBL" id="CDOI01000163">
    <property type="protein sequence ID" value="CEN47963.1"/>
    <property type="molecule type" value="Genomic_DNA"/>
</dbReference>
<organism evidence="1 2">
    <name type="scientific">Capnocytophaga canis</name>
    <dbReference type="NCBI Taxonomy" id="1848903"/>
    <lineage>
        <taxon>Bacteria</taxon>
        <taxon>Pseudomonadati</taxon>
        <taxon>Bacteroidota</taxon>
        <taxon>Flavobacteriia</taxon>
        <taxon>Flavobacteriales</taxon>
        <taxon>Flavobacteriaceae</taxon>
        <taxon>Capnocytophaga</taxon>
    </lineage>
</organism>
<protein>
    <submittedName>
        <fullName evidence="1">Uncharacterized protein</fullName>
    </submittedName>
</protein>
<accession>A0A0B7IDA7</accession>
<reference evidence="1 2" key="1">
    <citation type="submission" date="2015-01" db="EMBL/GenBank/DDBJ databases">
        <authorList>
            <person name="Xiang T."/>
            <person name="Song Y."/>
            <person name="Huang L."/>
            <person name="Wang B."/>
            <person name="Wu P."/>
        </authorList>
    </citation>
    <scope>NUCLEOTIDE SEQUENCE [LARGE SCALE GENOMIC DNA]</scope>
    <source>
        <strain evidence="1 2">CcD38</strain>
    </source>
</reference>
<dbReference type="AlphaFoldDB" id="A0A0B7IDA7"/>
<name>A0A0B7IDA7_9FLAO</name>
<sequence>MYFRMFLLSLQKENRAKIWLTLFPKKDRFVGYALSVFSDYRIRFKGITIFVLAK</sequence>
<proteinExistence type="predicted"/>